<dbReference type="Proteomes" id="UP000199542">
    <property type="component" value="Unassembled WGS sequence"/>
</dbReference>
<gene>
    <name evidence="1" type="ORF">SAMN02927900_02777</name>
</gene>
<dbReference type="EMBL" id="FMTM01000003">
    <property type="protein sequence ID" value="SCW57098.1"/>
    <property type="molecule type" value="Genomic_DNA"/>
</dbReference>
<evidence type="ECO:0000313" key="2">
    <source>
        <dbReference type="Proteomes" id="UP000199542"/>
    </source>
</evidence>
<name>A0A1G4RJV4_9HYPH</name>
<proteinExistence type="predicted"/>
<evidence type="ECO:0000313" key="1">
    <source>
        <dbReference type="EMBL" id="SCW57098.1"/>
    </source>
</evidence>
<sequence>MRALWAMGPKLLSHVVIDNVISDEVLHVDQRFDRRLRRRPLAASRIEPNPGWGGSSVARTPGLALRPALALLIHRVLVGAGARLAADEGARVLTGSSGQARR</sequence>
<organism evidence="1 2">
    <name type="scientific">Rhizobium mongolense subsp. loessense</name>
    <dbReference type="NCBI Taxonomy" id="158890"/>
    <lineage>
        <taxon>Bacteria</taxon>
        <taxon>Pseudomonadati</taxon>
        <taxon>Pseudomonadota</taxon>
        <taxon>Alphaproteobacteria</taxon>
        <taxon>Hyphomicrobiales</taxon>
        <taxon>Rhizobiaceae</taxon>
        <taxon>Rhizobium/Agrobacterium group</taxon>
        <taxon>Rhizobium</taxon>
    </lineage>
</organism>
<reference evidence="1 2" key="1">
    <citation type="submission" date="2016-10" db="EMBL/GenBank/DDBJ databases">
        <authorList>
            <person name="de Groot N.N."/>
        </authorList>
    </citation>
    <scope>NUCLEOTIDE SEQUENCE [LARGE SCALE GENOMIC DNA]</scope>
    <source>
        <strain evidence="1 2">CGMCC 1.3401</strain>
    </source>
</reference>
<dbReference type="AlphaFoldDB" id="A0A1G4RJV4"/>
<protein>
    <submittedName>
        <fullName evidence="1">Uncharacterized protein</fullName>
    </submittedName>
</protein>
<accession>A0A1G4RJV4</accession>